<dbReference type="AlphaFoldDB" id="A0A0F9NNL7"/>
<dbReference type="EMBL" id="LAZR01007796">
    <property type="protein sequence ID" value="KKM82882.1"/>
    <property type="molecule type" value="Genomic_DNA"/>
</dbReference>
<accession>A0A0F9NNL7</accession>
<comment type="caution">
    <text evidence="1">The sequence shown here is derived from an EMBL/GenBank/DDBJ whole genome shotgun (WGS) entry which is preliminary data.</text>
</comment>
<reference evidence="1" key="1">
    <citation type="journal article" date="2015" name="Nature">
        <title>Complex archaea that bridge the gap between prokaryotes and eukaryotes.</title>
        <authorList>
            <person name="Spang A."/>
            <person name="Saw J.H."/>
            <person name="Jorgensen S.L."/>
            <person name="Zaremba-Niedzwiedzka K."/>
            <person name="Martijn J."/>
            <person name="Lind A.E."/>
            <person name="van Eijk R."/>
            <person name="Schleper C."/>
            <person name="Guy L."/>
            <person name="Ettema T.J."/>
        </authorList>
    </citation>
    <scope>NUCLEOTIDE SEQUENCE</scope>
</reference>
<proteinExistence type="predicted"/>
<evidence type="ECO:0000313" key="1">
    <source>
        <dbReference type="EMBL" id="KKM82882.1"/>
    </source>
</evidence>
<gene>
    <name evidence="1" type="ORF">LCGC14_1315030</name>
</gene>
<sequence length="133" mass="15107">MTLPKIIYPSGGGTTLVFAFEPIRQPAYSEKAIRHDTVSSSGKRQSILERTEEFLELELTLVPEGTNPANGEVGAWQAWWAAVKDGTAFDFYPDKDLGGFTTYILEDTSFRPKLQLRGPTRQYEFKVRFREQV</sequence>
<organism evidence="1">
    <name type="scientific">marine sediment metagenome</name>
    <dbReference type="NCBI Taxonomy" id="412755"/>
    <lineage>
        <taxon>unclassified sequences</taxon>
        <taxon>metagenomes</taxon>
        <taxon>ecological metagenomes</taxon>
    </lineage>
</organism>
<name>A0A0F9NNL7_9ZZZZ</name>
<protein>
    <submittedName>
        <fullName evidence="1">Uncharacterized protein</fullName>
    </submittedName>
</protein>